<name>A0A2I0I0A9_PUNGR</name>
<protein>
    <submittedName>
        <fullName evidence="2">Uncharacterized protein</fullName>
    </submittedName>
</protein>
<feature type="compositionally biased region" description="Pro residues" evidence="1">
    <location>
        <begin position="86"/>
        <end position="95"/>
    </location>
</feature>
<sequence length="346" mass="38836">MHEAASTRRTLLLVIINRQMNFVIVPPSMILEGHHPVRESKQWGKPNGGEGGQNPVKEIAKFLSGGEFLQIGSRLEPHRKIVKPPQSRPFRPPVKPKSEPVYPMRRSEHSPVPLHVVVAAPNGRNRPTNLPLTGFGPLRFHCRSSPAWPSYSKPSPEVSPAKQRPDSAQPEFQRQPASVAPVQPFGLVQPFGPIQPILPTANQIRRIFYYLQICPYSSQTSLLDYILHLFVMRIEPDPLGLDSHWVQRPNRRSRGPIPPYTECAFNLIFGLFQNHMVYPVPLDPGNLPALDLRVLKWQVATLSHVRPSRVPGKVDTPKPHCMRRAHTCPDETKFGCAQLGDSTGDT</sequence>
<feature type="region of interest" description="Disordered" evidence="1">
    <location>
        <begin position="149"/>
        <end position="176"/>
    </location>
</feature>
<evidence type="ECO:0000256" key="1">
    <source>
        <dbReference type="SAM" id="MobiDB-lite"/>
    </source>
</evidence>
<comment type="caution">
    <text evidence="2">The sequence shown here is derived from an EMBL/GenBank/DDBJ whole genome shotgun (WGS) entry which is preliminary data.</text>
</comment>
<feature type="region of interest" description="Disordered" evidence="1">
    <location>
        <begin position="82"/>
        <end position="106"/>
    </location>
</feature>
<proteinExistence type="predicted"/>
<dbReference type="AlphaFoldDB" id="A0A2I0I0A9"/>
<dbReference type="EMBL" id="PGOL01004528">
    <property type="protein sequence ID" value="PKI37190.1"/>
    <property type="molecule type" value="Genomic_DNA"/>
</dbReference>
<evidence type="ECO:0000313" key="2">
    <source>
        <dbReference type="EMBL" id="PKI37190.1"/>
    </source>
</evidence>
<reference evidence="2 3" key="1">
    <citation type="submission" date="2017-11" db="EMBL/GenBank/DDBJ databases">
        <title>De-novo sequencing of pomegranate (Punica granatum L.) genome.</title>
        <authorList>
            <person name="Akparov Z."/>
            <person name="Amiraslanov A."/>
            <person name="Hajiyeva S."/>
            <person name="Abbasov M."/>
            <person name="Kaur K."/>
            <person name="Hamwieh A."/>
            <person name="Solovyev V."/>
            <person name="Salamov A."/>
            <person name="Braich B."/>
            <person name="Kosarev P."/>
            <person name="Mahmoud A."/>
            <person name="Hajiyev E."/>
            <person name="Babayeva S."/>
            <person name="Izzatullayeva V."/>
            <person name="Mammadov A."/>
            <person name="Mammadov A."/>
            <person name="Sharifova S."/>
            <person name="Ojaghi J."/>
            <person name="Eynullazada K."/>
            <person name="Bayramov B."/>
            <person name="Abdulazimova A."/>
            <person name="Shahmuradov I."/>
        </authorList>
    </citation>
    <scope>NUCLEOTIDE SEQUENCE [LARGE SCALE GENOMIC DNA]</scope>
    <source>
        <strain evidence="3">cv. AG2017</strain>
        <tissue evidence="2">Leaf</tissue>
    </source>
</reference>
<evidence type="ECO:0000313" key="3">
    <source>
        <dbReference type="Proteomes" id="UP000233551"/>
    </source>
</evidence>
<gene>
    <name evidence="2" type="ORF">CRG98_042421</name>
</gene>
<keyword evidence="3" id="KW-1185">Reference proteome</keyword>
<dbReference type="Proteomes" id="UP000233551">
    <property type="component" value="Unassembled WGS sequence"/>
</dbReference>
<organism evidence="2 3">
    <name type="scientific">Punica granatum</name>
    <name type="common">Pomegranate</name>
    <dbReference type="NCBI Taxonomy" id="22663"/>
    <lineage>
        <taxon>Eukaryota</taxon>
        <taxon>Viridiplantae</taxon>
        <taxon>Streptophyta</taxon>
        <taxon>Embryophyta</taxon>
        <taxon>Tracheophyta</taxon>
        <taxon>Spermatophyta</taxon>
        <taxon>Magnoliopsida</taxon>
        <taxon>eudicotyledons</taxon>
        <taxon>Gunneridae</taxon>
        <taxon>Pentapetalae</taxon>
        <taxon>rosids</taxon>
        <taxon>malvids</taxon>
        <taxon>Myrtales</taxon>
        <taxon>Lythraceae</taxon>
        <taxon>Punica</taxon>
    </lineage>
</organism>
<accession>A0A2I0I0A9</accession>